<dbReference type="RefSeq" id="WP_248705911.1">
    <property type="nucleotide sequence ID" value="NZ_CAKOET010000002.1"/>
</dbReference>
<comment type="caution">
    <text evidence="2">The sequence shown here is derived from an EMBL/GenBank/DDBJ whole genome shotgun (WGS) entry which is preliminary data.</text>
</comment>
<dbReference type="InterPro" id="IPR036019">
    <property type="entry name" value="MscL_channel"/>
</dbReference>
<accession>A0ABM9D1W4</accession>
<evidence type="ECO:0000313" key="2">
    <source>
        <dbReference type="EMBL" id="CAH1852059.1"/>
    </source>
</evidence>
<dbReference type="SUPFAM" id="SSF81330">
    <property type="entry name" value="Gated mechanosensitive channel"/>
    <property type="match status" value="1"/>
</dbReference>
<reference evidence="2" key="1">
    <citation type="submission" date="2022-03" db="EMBL/GenBank/DDBJ databases">
        <authorList>
            <person name="Hettiarachchi G."/>
        </authorList>
    </citation>
    <scope>NUCLEOTIDE SEQUENCE</scope>
    <source>
        <strain evidence="2">LMG 32447</strain>
    </source>
</reference>
<evidence type="ECO:0000313" key="3">
    <source>
        <dbReference type="Proteomes" id="UP000838102"/>
    </source>
</evidence>
<keyword evidence="3" id="KW-1185">Reference proteome</keyword>
<dbReference type="Proteomes" id="UP000838102">
    <property type="component" value="Unassembled WGS sequence"/>
</dbReference>
<gene>
    <name evidence="2" type="primary">mscL_3</name>
    <name evidence="2" type="ORF">LMG032447_00477</name>
</gene>
<organism evidence="2 3">
    <name type="scientific">Convivina praedatoris</name>
    <dbReference type="NCBI Taxonomy" id="2880963"/>
    <lineage>
        <taxon>Bacteria</taxon>
        <taxon>Bacillati</taxon>
        <taxon>Bacillota</taxon>
        <taxon>Bacilli</taxon>
        <taxon>Lactobacillales</taxon>
        <taxon>Lactobacillaceae</taxon>
        <taxon>Convivina</taxon>
    </lineage>
</organism>
<keyword evidence="1" id="KW-1133">Transmembrane helix</keyword>
<keyword evidence="1" id="KW-0472">Membrane</keyword>
<keyword evidence="1" id="KW-0812">Transmembrane</keyword>
<dbReference type="Pfam" id="PF01741">
    <property type="entry name" value="MscL"/>
    <property type="match status" value="1"/>
</dbReference>
<sequence>MLRPKKIISQQADHLISSTNSTLNAFKQFLFAPNLLTFVISVVVGNSFGSAIKDLIATLSGLVNFLFEWIWGENHPLQFNLILNPLASFFNSFITLIFIAAIVFYTIRFINNSLIKSKEAKWGYDESHEDALHIQALQRKNNTLQAENLALQKQILSELQAQKQATSSSTKGSA</sequence>
<feature type="transmembrane region" description="Helical" evidence="1">
    <location>
        <begin position="92"/>
        <end position="111"/>
    </location>
</feature>
<dbReference type="Gene3D" id="1.10.1200.120">
    <property type="entry name" value="Large-conductance mechanosensitive channel, MscL, domain 1"/>
    <property type="match status" value="1"/>
</dbReference>
<feature type="transmembrane region" description="Helical" evidence="1">
    <location>
        <begin position="29"/>
        <end position="48"/>
    </location>
</feature>
<evidence type="ECO:0000256" key="1">
    <source>
        <dbReference type="SAM" id="Phobius"/>
    </source>
</evidence>
<proteinExistence type="predicted"/>
<protein>
    <submittedName>
        <fullName evidence="2">Large-conductance mechanosensitive channel</fullName>
    </submittedName>
</protein>
<dbReference type="EMBL" id="CAKOEU010000002">
    <property type="protein sequence ID" value="CAH1852059.1"/>
    <property type="molecule type" value="Genomic_DNA"/>
</dbReference>
<dbReference type="InterPro" id="IPR037673">
    <property type="entry name" value="MSC/AndL"/>
</dbReference>
<name>A0ABM9D1W4_9LACO</name>